<dbReference type="InParanoid" id="A0A2P6N8B4"/>
<name>A0A2P6N8B4_9EUKA</name>
<proteinExistence type="predicted"/>
<accession>A0A2P6N8B4</accession>
<comment type="caution">
    <text evidence="1">The sequence shown here is derived from an EMBL/GenBank/DDBJ whole genome shotgun (WGS) entry which is preliminary data.</text>
</comment>
<reference evidence="1 3" key="1">
    <citation type="journal article" date="2018" name="Genome Biol. Evol.">
        <title>Multiple Roots of Fruiting Body Formation in Amoebozoa.</title>
        <authorList>
            <person name="Hillmann F."/>
            <person name="Forbes G."/>
            <person name="Novohradska S."/>
            <person name="Ferling I."/>
            <person name="Riege K."/>
            <person name="Groth M."/>
            <person name="Westermann M."/>
            <person name="Marz M."/>
            <person name="Spaller T."/>
            <person name="Winckler T."/>
            <person name="Schaap P."/>
            <person name="Glockner G."/>
        </authorList>
    </citation>
    <scope>NUCLEOTIDE SEQUENCE [LARGE SCALE GENOMIC DNA]</scope>
    <source>
        <strain evidence="1 3">Jena</strain>
    </source>
</reference>
<evidence type="ECO:0000313" key="3">
    <source>
        <dbReference type="Proteomes" id="UP000241769"/>
    </source>
</evidence>
<protein>
    <submittedName>
        <fullName evidence="1">Uncharacterized protein</fullName>
    </submittedName>
</protein>
<evidence type="ECO:0000313" key="1">
    <source>
        <dbReference type="EMBL" id="PRP80188.1"/>
    </source>
</evidence>
<dbReference type="EMBL" id="MDYQ01000085">
    <property type="protein sequence ID" value="PRP83303.1"/>
    <property type="molecule type" value="Genomic_DNA"/>
</dbReference>
<dbReference type="EMBL" id="MDYQ01000159">
    <property type="protein sequence ID" value="PRP80188.1"/>
    <property type="molecule type" value="Genomic_DNA"/>
</dbReference>
<dbReference type="AlphaFoldDB" id="A0A2P6N8B4"/>
<organism evidence="1 3">
    <name type="scientific">Planoprotostelium fungivorum</name>
    <dbReference type="NCBI Taxonomy" id="1890364"/>
    <lineage>
        <taxon>Eukaryota</taxon>
        <taxon>Amoebozoa</taxon>
        <taxon>Evosea</taxon>
        <taxon>Variosea</taxon>
        <taxon>Cavosteliida</taxon>
        <taxon>Cavosteliaceae</taxon>
        <taxon>Planoprotostelium</taxon>
    </lineage>
</organism>
<dbReference type="Proteomes" id="UP000241769">
    <property type="component" value="Unassembled WGS sequence"/>
</dbReference>
<sequence length="336" mass="38884">MQGIDLLHPSHDQRVIVCLTRMTRLQEQVDQLRREMLMNGERKRKLELEFETVKKRFKTAPVNPPNVHNQTSKAYTPSIDPHNTSTDNIQLPKHPSNVHRLESPDIVTPISIQHPTVSSVYIPQEMEMHHTSIEMTSGDLLDDTEARTWLWFYDNIIKPRRVREIFQHTEKVLNVKEFGITVRKHSQIPNWADPSFLRKIYFWYTKTLTTPLPFKVCSIEGDDHSIILKLKRPDVHWQYHLWGVLLPVRTDVRVHHRCTLPKGGHAVLAGPISCAQFQSAGEFDCHLSYDLPNESVNGQIVGSQLIYVYLCEDLVYRRVGSEVDISSPPWLSVVYG</sequence>
<evidence type="ECO:0000313" key="2">
    <source>
        <dbReference type="EMBL" id="PRP83303.1"/>
    </source>
</evidence>
<keyword evidence="3" id="KW-1185">Reference proteome</keyword>
<gene>
    <name evidence="2" type="ORF">PROFUN_09515</name>
    <name evidence="1" type="ORF">PROFUN_12146</name>
</gene>